<evidence type="ECO:0000313" key="4">
    <source>
        <dbReference type="Proteomes" id="UP000281726"/>
    </source>
</evidence>
<sequence>MRPSPAEIVRTLVAGRLPGLVHVAHRPGPHHARHVTDPDGRVLLLVGVVSDLAAALRPVRGGSDVPAVLDVLDLPPAAGAPSLGRAWVSGWAAPLHGDEARAAALDFAAVEPTGDLLDVGTRFRLFRFEVVEARWERAGSVRRIDPGAYAEAEPDPLHAAEGGLLAHLADQHADRMVGYLRRQLGLADGGPDAAPRVVRLDRYGMLVAYGRPGARRRARLTFPRPLTEPADLTRLLRPALVPRAGAPPARWLGRDPSTTPGVKRGPFLTP</sequence>
<evidence type="ECO:0000256" key="1">
    <source>
        <dbReference type="SAM" id="MobiDB-lite"/>
    </source>
</evidence>
<name>A0A3A9ZR69_9ACTN</name>
<dbReference type="EMBL" id="RBAK01000001">
    <property type="protein sequence ID" value="RKN50752.1"/>
    <property type="molecule type" value="Genomic_DNA"/>
</dbReference>
<reference evidence="3 4" key="1">
    <citation type="journal article" date="2004" name="Syst. Appl. Microbiol.">
        <title>Cryptoendolithic actinomycetes from antarctic sandstone rock samples: Micromonospora endolithica sp. nov. and two isolates related to Micromonospora coerulea Jensen 1932.</title>
        <authorList>
            <person name="Hirsch P."/>
            <person name="Mevs U."/>
            <person name="Kroppenstedt R.M."/>
            <person name="Schumann P."/>
            <person name="Stackebrandt E."/>
        </authorList>
    </citation>
    <scope>NUCLEOTIDE SEQUENCE [LARGE SCALE GENOMIC DNA]</scope>
    <source>
        <strain evidence="3 4">JCM 12677</strain>
    </source>
</reference>
<dbReference type="Proteomes" id="UP000281726">
    <property type="component" value="Unassembled WGS sequence"/>
</dbReference>
<evidence type="ECO:0000313" key="3">
    <source>
        <dbReference type="EMBL" id="RKN50752.1"/>
    </source>
</evidence>
<dbReference type="Gene3D" id="3.20.180.10">
    <property type="entry name" value="PNP-oxidase-like"/>
    <property type="match status" value="1"/>
</dbReference>
<comment type="caution">
    <text evidence="3">The sequence shown here is derived from an EMBL/GenBank/DDBJ whole genome shotgun (WGS) entry which is preliminary data.</text>
</comment>
<accession>A0A3A9ZR69</accession>
<dbReference type="RefSeq" id="WP_120724520.1">
    <property type="nucleotide sequence ID" value="NZ_RBAK01000001.1"/>
</dbReference>
<gene>
    <name evidence="3" type="ORF">D7223_03055</name>
</gene>
<dbReference type="SUPFAM" id="SSF50475">
    <property type="entry name" value="FMN-binding split barrel"/>
    <property type="match status" value="1"/>
</dbReference>
<organism evidence="3 4">
    <name type="scientific">Micromonospora endolithica</name>
    <dbReference type="NCBI Taxonomy" id="230091"/>
    <lineage>
        <taxon>Bacteria</taxon>
        <taxon>Bacillati</taxon>
        <taxon>Actinomycetota</taxon>
        <taxon>Actinomycetes</taxon>
        <taxon>Micromonosporales</taxon>
        <taxon>Micromonosporaceae</taxon>
        <taxon>Micromonospora</taxon>
    </lineage>
</organism>
<feature type="domain" description="DUF2470" evidence="2">
    <location>
        <begin position="163"/>
        <end position="234"/>
    </location>
</feature>
<feature type="region of interest" description="Disordered" evidence="1">
    <location>
        <begin position="246"/>
        <end position="270"/>
    </location>
</feature>
<dbReference type="InterPro" id="IPR037119">
    <property type="entry name" value="Haem_oxidase_HugZ-like_sf"/>
</dbReference>
<protein>
    <submittedName>
        <fullName evidence="3">DUF2470 domain-containing protein</fullName>
    </submittedName>
</protein>
<dbReference type="InterPro" id="IPR019595">
    <property type="entry name" value="DUF2470"/>
</dbReference>
<proteinExistence type="predicted"/>
<evidence type="ECO:0000259" key="2">
    <source>
        <dbReference type="Pfam" id="PF10615"/>
    </source>
</evidence>
<dbReference type="Pfam" id="PF10615">
    <property type="entry name" value="DUF2470"/>
    <property type="match status" value="1"/>
</dbReference>
<dbReference type="OrthoDB" id="5187098at2"/>
<keyword evidence="4" id="KW-1185">Reference proteome</keyword>
<dbReference type="AlphaFoldDB" id="A0A3A9ZR69"/>